<sequence>MFNASISKPSGLPSPRGSRQQHVVVCSYETKLAGVCRHVFVTWLQSASSYGLCVTIEDRPSRHCTCKVQISPWTFWKRKGVKSLDIGGNKVKIFWDLSSATYLCGAEPREGFYVAVVCDEEVILLLGDKKMEALKKSRSKPSTIDAILLSRREHVFGRNVFRVRAPLGDSGKVHDIRIECETRESRKPYLRIDIDAHPVVCVGTDLRWKFRGNHVSLLRGAAFHVLWDIHGWLFGDGTSSAVFIFCECGAPDHHDSMNESIGIRGLSAQMPENSKRDDLYAAMKWSRELNMSVADMKVSKCSNLRASGQMNSGYGDTSLVLSAWRCA</sequence>
<dbReference type="AlphaFoldDB" id="A0A8T2RZB0"/>
<dbReference type="Proteomes" id="UP000825935">
    <property type="component" value="Chromosome 23"/>
</dbReference>
<protein>
    <recommendedName>
        <fullName evidence="3">DUF868 domain-containing protein</fullName>
    </recommendedName>
</protein>
<keyword evidence="2" id="KW-1185">Reference proteome</keyword>
<accession>A0A8T2RZB0</accession>
<proteinExistence type="predicted"/>
<evidence type="ECO:0000313" key="1">
    <source>
        <dbReference type="EMBL" id="KAH7301191.1"/>
    </source>
</evidence>
<dbReference type="PANTHER" id="PTHR31972:SF74">
    <property type="entry name" value="EXPRESSED PROTEIN"/>
    <property type="match status" value="1"/>
</dbReference>
<evidence type="ECO:0000313" key="2">
    <source>
        <dbReference type="Proteomes" id="UP000825935"/>
    </source>
</evidence>
<dbReference type="Pfam" id="PF05910">
    <property type="entry name" value="DUF868"/>
    <property type="match status" value="1"/>
</dbReference>
<evidence type="ECO:0008006" key="3">
    <source>
        <dbReference type="Google" id="ProtNLM"/>
    </source>
</evidence>
<organism evidence="1 2">
    <name type="scientific">Ceratopteris richardii</name>
    <name type="common">Triangle waterfern</name>
    <dbReference type="NCBI Taxonomy" id="49495"/>
    <lineage>
        <taxon>Eukaryota</taxon>
        <taxon>Viridiplantae</taxon>
        <taxon>Streptophyta</taxon>
        <taxon>Embryophyta</taxon>
        <taxon>Tracheophyta</taxon>
        <taxon>Polypodiopsida</taxon>
        <taxon>Polypodiidae</taxon>
        <taxon>Polypodiales</taxon>
        <taxon>Pteridineae</taxon>
        <taxon>Pteridaceae</taxon>
        <taxon>Parkerioideae</taxon>
        <taxon>Ceratopteris</taxon>
    </lineage>
</organism>
<gene>
    <name evidence="1" type="ORF">KP509_23G015600</name>
</gene>
<comment type="caution">
    <text evidence="1">The sequence shown here is derived from an EMBL/GenBank/DDBJ whole genome shotgun (WGS) entry which is preliminary data.</text>
</comment>
<name>A0A8T2RZB0_CERRI</name>
<reference evidence="1 2" key="1">
    <citation type="submission" date="2021-08" db="EMBL/GenBank/DDBJ databases">
        <title>WGS assembly of Ceratopteris richardii.</title>
        <authorList>
            <person name="Marchant D.B."/>
            <person name="Chen G."/>
            <person name="Jenkins J."/>
            <person name="Shu S."/>
            <person name="Leebens-Mack J."/>
            <person name="Grimwood J."/>
            <person name="Schmutz J."/>
            <person name="Soltis P."/>
            <person name="Soltis D."/>
            <person name="Chen Z.-H."/>
        </authorList>
    </citation>
    <scope>NUCLEOTIDE SEQUENCE [LARGE SCALE GENOMIC DNA]</scope>
    <source>
        <strain evidence="1">Whitten #5841</strain>
        <tissue evidence="1">Leaf</tissue>
    </source>
</reference>
<dbReference type="PANTHER" id="PTHR31972">
    <property type="entry name" value="EXPRESSED PROTEIN"/>
    <property type="match status" value="1"/>
</dbReference>
<dbReference type="EMBL" id="CM035428">
    <property type="protein sequence ID" value="KAH7301191.1"/>
    <property type="molecule type" value="Genomic_DNA"/>
</dbReference>
<dbReference type="InterPro" id="IPR008586">
    <property type="entry name" value="DUF868_pln"/>
</dbReference>